<dbReference type="Proteomes" id="UP001169862">
    <property type="component" value="Unassembled WGS sequence"/>
</dbReference>
<dbReference type="AlphaFoldDB" id="A0AAW7XHC6"/>
<accession>A0AAW7XHC6</accession>
<evidence type="ECO:0000313" key="4">
    <source>
        <dbReference type="Proteomes" id="UP001177341"/>
    </source>
</evidence>
<organism evidence="1 3">
    <name type="scientific">Neptunomonas phycophila</name>
    <dbReference type="NCBI Taxonomy" id="1572645"/>
    <lineage>
        <taxon>Bacteria</taxon>
        <taxon>Pseudomonadati</taxon>
        <taxon>Pseudomonadota</taxon>
        <taxon>Gammaproteobacteria</taxon>
        <taxon>Oceanospirillales</taxon>
        <taxon>Oceanospirillaceae</taxon>
        <taxon>Neptunomonas</taxon>
    </lineage>
</organism>
<evidence type="ECO:0000313" key="2">
    <source>
        <dbReference type="EMBL" id="MDP2523454.1"/>
    </source>
</evidence>
<keyword evidence="4" id="KW-1185">Reference proteome</keyword>
<gene>
    <name evidence="1" type="ORF">Q4490_09530</name>
    <name evidence="2" type="ORF">Q8W30_12825</name>
</gene>
<reference evidence="1" key="1">
    <citation type="submission" date="2023-07" db="EMBL/GenBank/DDBJ databases">
        <title>Genome content predicts the carbon catabolic preferences of heterotrophic bacteria.</title>
        <authorList>
            <person name="Gralka M."/>
        </authorList>
    </citation>
    <scope>NUCLEOTIDE SEQUENCE</scope>
    <source>
        <strain evidence="2">5G01</strain>
        <strain evidence="1">I2M16</strain>
    </source>
</reference>
<comment type="caution">
    <text evidence="1">The sequence shown here is derived from an EMBL/GenBank/DDBJ whole genome shotgun (WGS) entry which is preliminary data.</text>
</comment>
<protein>
    <submittedName>
        <fullName evidence="1">DUF1249 domain-containing protein</fullName>
    </submittedName>
</protein>
<evidence type="ECO:0000313" key="3">
    <source>
        <dbReference type="Proteomes" id="UP001169862"/>
    </source>
</evidence>
<sequence length="147" mass="17356">MKRKYVPDLTRQMAICEANYMRILKLMPDLDTMDTREFRVSMAEHSAHIRINVVERFTYTATLQITQQSRRSLNWLESPTLVVRLYHDAAMAEVICMKSRKQLSGVYPYPNREMHQPDEKVQLNDFLGEWLSHCLQHGQQVEPVLTF</sequence>
<dbReference type="PANTHER" id="PTHR38774">
    <property type="entry name" value="CYTOPLASMIC PROTEIN-RELATED"/>
    <property type="match status" value="1"/>
</dbReference>
<dbReference type="Pfam" id="PF06853">
    <property type="entry name" value="DUF1249"/>
    <property type="match status" value="1"/>
</dbReference>
<dbReference type="RefSeq" id="WP_075170949.1">
    <property type="nucleotide sequence ID" value="NZ_CAXPFL010000025.1"/>
</dbReference>
<dbReference type="PANTHER" id="PTHR38774:SF1">
    <property type="entry name" value="CYTOPLASMIC PROTEIN"/>
    <property type="match status" value="1"/>
</dbReference>
<name>A0AAW7XHC6_9GAMM</name>
<dbReference type="EMBL" id="JAUOPG010000005">
    <property type="protein sequence ID" value="MDO6453806.1"/>
    <property type="molecule type" value="Genomic_DNA"/>
</dbReference>
<dbReference type="Proteomes" id="UP001177341">
    <property type="component" value="Unassembled WGS sequence"/>
</dbReference>
<evidence type="ECO:0000313" key="1">
    <source>
        <dbReference type="EMBL" id="MDO6453806.1"/>
    </source>
</evidence>
<proteinExistence type="predicted"/>
<dbReference type="InterPro" id="IPR009659">
    <property type="entry name" value="DUF1249"/>
</dbReference>
<dbReference type="GeneID" id="89454823"/>
<dbReference type="EMBL" id="JAUYVO010000008">
    <property type="protein sequence ID" value="MDP2523454.1"/>
    <property type="molecule type" value="Genomic_DNA"/>
</dbReference>